<proteinExistence type="predicted"/>
<name>A0A9X2PY09_9BACT</name>
<sequence length="701" mass="79146">MPNRLADEQSPYLRQHKDNPVDWRPWGDAAFAKAREEDKPIFLSIGYSTCHWCHVMERESFEDDDVATLLNDGFVPIKVDREERPDVDSIYMDVCQMMRGQGGWPLTVLLTPDRKPFFAATYLPKEGRFQQTGLMDLLPRVKQLWNSDDRAKLLDDAEQVTDRLQRIGDDQTDGDAPGPTLLDDAARQLAQQFDRTHGGFGSAPKFPAPHNLLFLLRHWHRTGEQAALNQVTTTLDRMRWGGLFDQVGYGFHRYSTDQQWKLPHFEKMLYDQAMHVLAYTEAYQATGTDRYERTAREVLTYVRRDLQAPDGGFFSAEDADSLNAEGDMEEGAFYVWSIEDIREHLEPALADLVIDVYNMSPAGNYQEERTGERTGKNVLHREQSLAAAAEQRGMEVDVLRDHLETARRVLLDARSERPRPGLDDKVLTDWNGLMTAALAKAARVFDDAQFEEAAVQTGRFVLDTMHDADGRLLHRYREGEAGIQATLDDYAFLTWGLLELYETTFDADWLRAAVEHMEAALDRFWDAEGGGFYMTPEDGEALIVRPKEANDGALPSGNSVQLMNLLRLARFTGRTEFEERAAALSRWAGATARRRPTGFTAMLSGLHWALGTPREVVVAGEPDSDDTNALIEVLRDDYTPTTVTLQRPPGDADITALAPFTESQTPVDGRAAAYVCEAFRCEAPVTDPEALREQLRTDREG</sequence>
<dbReference type="Gene3D" id="1.50.10.10">
    <property type="match status" value="2"/>
</dbReference>
<reference evidence="2" key="1">
    <citation type="submission" date="2022-08" db="EMBL/GenBank/DDBJ databases">
        <title>Genomic Encyclopedia of Type Strains, Phase V (KMG-V): Genome sequencing to study the core and pangenomes of soil and plant-associated prokaryotes.</title>
        <authorList>
            <person name="Whitman W."/>
        </authorList>
    </citation>
    <scope>NUCLEOTIDE SEQUENCE</scope>
    <source>
        <strain evidence="2">0</strain>
    </source>
</reference>
<dbReference type="InterPro" id="IPR036249">
    <property type="entry name" value="Thioredoxin-like_sf"/>
</dbReference>
<dbReference type="RefSeq" id="WP_259079523.1">
    <property type="nucleotide sequence ID" value="NZ_JANUAU010000002.1"/>
</dbReference>
<organism evidence="2 3">
    <name type="scientific">Salinibacter ruber</name>
    <dbReference type="NCBI Taxonomy" id="146919"/>
    <lineage>
        <taxon>Bacteria</taxon>
        <taxon>Pseudomonadati</taxon>
        <taxon>Rhodothermota</taxon>
        <taxon>Rhodothermia</taxon>
        <taxon>Rhodothermales</taxon>
        <taxon>Salinibacteraceae</taxon>
        <taxon>Salinibacter</taxon>
    </lineage>
</organism>
<dbReference type="PANTHER" id="PTHR42899:SF1">
    <property type="entry name" value="SPERMATOGENESIS-ASSOCIATED PROTEIN 20"/>
    <property type="match status" value="1"/>
</dbReference>
<evidence type="ECO:0000313" key="3">
    <source>
        <dbReference type="Proteomes" id="UP001155027"/>
    </source>
</evidence>
<dbReference type="Pfam" id="PF03190">
    <property type="entry name" value="Thioredox_DsbH"/>
    <property type="match status" value="1"/>
</dbReference>
<dbReference type="PANTHER" id="PTHR42899">
    <property type="entry name" value="SPERMATOGENESIS-ASSOCIATED PROTEIN 20"/>
    <property type="match status" value="1"/>
</dbReference>
<accession>A0A9X2PY09</accession>
<dbReference type="InterPro" id="IPR008928">
    <property type="entry name" value="6-hairpin_glycosidase_sf"/>
</dbReference>
<dbReference type="AlphaFoldDB" id="A0A9X2PY09"/>
<dbReference type="SUPFAM" id="SSF52833">
    <property type="entry name" value="Thioredoxin-like"/>
    <property type="match status" value="1"/>
</dbReference>
<dbReference type="SUPFAM" id="SSF48208">
    <property type="entry name" value="Six-hairpin glycosidases"/>
    <property type="match status" value="1"/>
</dbReference>
<dbReference type="CDD" id="cd02955">
    <property type="entry name" value="SSP411"/>
    <property type="match status" value="1"/>
</dbReference>
<evidence type="ECO:0000313" key="2">
    <source>
        <dbReference type="EMBL" id="MCS3676854.1"/>
    </source>
</evidence>
<dbReference type="InterPro" id="IPR004879">
    <property type="entry name" value="Ssp411-like_TRX"/>
</dbReference>
<dbReference type="Proteomes" id="UP001155027">
    <property type="component" value="Unassembled WGS sequence"/>
</dbReference>
<dbReference type="InterPro" id="IPR024705">
    <property type="entry name" value="Ssp411"/>
</dbReference>
<dbReference type="Gene3D" id="3.40.30.10">
    <property type="entry name" value="Glutaredoxin"/>
    <property type="match status" value="1"/>
</dbReference>
<dbReference type="EMBL" id="JANUAU010000002">
    <property type="protein sequence ID" value="MCS3676854.1"/>
    <property type="molecule type" value="Genomic_DNA"/>
</dbReference>
<dbReference type="PIRSF" id="PIRSF006402">
    <property type="entry name" value="UCP006402_thioredoxin"/>
    <property type="match status" value="1"/>
</dbReference>
<dbReference type="GO" id="GO:0005975">
    <property type="term" value="P:carbohydrate metabolic process"/>
    <property type="evidence" value="ECO:0007669"/>
    <property type="project" value="InterPro"/>
</dbReference>
<comment type="caution">
    <text evidence="2">The sequence shown here is derived from an EMBL/GenBank/DDBJ whole genome shotgun (WGS) entry which is preliminary data.</text>
</comment>
<evidence type="ECO:0000259" key="1">
    <source>
        <dbReference type="Pfam" id="PF03190"/>
    </source>
</evidence>
<protein>
    <recommendedName>
        <fullName evidence="1">Spermatogenesis-associated protein 20-like TRX domain-containing protein</fullName>
    </recommendedName>
</protein>
<gene>
    <name evidence="2" type="ORF">GGP71_000761</name>
</gene>
<dbReference type="InterPro" id="IPR012341">
    <property type="entry name" value="6hp_glycosidase-like_sf"/>
</dbReference>
<feature type="domain" description="Spermatogenesis-associated protein 20-like TRX" evidence="1">
    <location>
        <begin position="2"/>
        <end position="165"/>
    </location>
</feature>